<feature type="transmembrane region" description="Helical" evidence="1">
    <location>
        <begin position="46"/>
        <end position="64"/>
    </location>
</feature>
<keyword evidence="1" id="KW-0812">Transmembrane</keyword>
<feature type="transmembrane region" description="Helical" evidence="1">
    <location>
        <begin position="84"/>
        <end position="103"/>
    </location>
</feature>
<dbReference type="OrthoDB" id="100605at2"/>
<comment type="caution">
    <text evidence="3">The sequence shown here is derived from an EMBL/GenBank/DDBJ whole genome shotgun (WGS) entry which is preliminary data.</text>
</comment>
<evidence type="ECO:0000256" key="1">
    <source>
        <dbReference type="SAM" id="Phobius"/>
    </source>
</evidence>
<keyword evidence="1" id="KW-1133">Transmembrane helix</keyword>
<keyword evidence="4" id="KW-1185">Reference proteome</keyword>
<feature type="transmembrane region" description="Helical" evidence="1">
    <location>
        <begin position="443"/>
        <end position="465"/>
    </location>
</feature>
<gene>
    <name evidence="3" type="ORF">FAM09_07225</name>
</gene>
<feature type="transmembrane region" description="Helical" evidence="1">
    <location>
        <begin position="508"/>
        <end position="529"/>
    </location>
</feature>
<keyword evidence="1" id="KW-0472">Membrane</keyword>
<protein>
    <submittedName>
        <fullName evidence="3">Peptidase M1</fullName>
    </submittedName>
</protein>
<feature type="domain" description="Peptidase M1 membrane alanine aminopeptidase" evidence="2">
    <location>
        <begin position="906"/>
        <end position="1087"/>
    </location>
</feature>
<accession>A0A4S8I174</accession>
<feature type="transmembrane region" description="Helical" evidence="1">
    <location>
        <begin position="563"/>
        <end position="581"/>
    </location>
</feature>
<feature type="transmembrane region" description="Helical" evidence="1">
    <location>
        <begin position="387"/>
        <end position="411"/>
    </location>
</feature>
<evidence type="ECO:0000259" key="2">
    <source>
        <dbReference type="Pfam" id="PF01433"/>
    </source>
</evidence>
<feature type="transmembrane region" description="Helical" evidence="1">
    <location>
        <begin position="267"/>
        <end position="289"/>
    </location>
</feature>
<dbReference type="Pfam" id="PF01433">
    <property type="entry name" value="Peptidase_M1"/>
    <property type="match status" value="1"/>
</dbReference>
<dbReference type="GO" id="GO:0008237">
    <property type="term" value="F:metallopeptidase activity"/>
    <property type="evidence" value="ECO:0007669"/>
    <property type="project" value="InterPro"/>
</dbReference>
<name>A0A4S8I174_9BACT</name>
<evidence type="ECO:0000313" key="4">
    <source>
        <dbReference type="Proteomes" id="UP000306918"/>
    </source>
</evidence>
<reference evidence="3 4" key="1">
    <citation type="submission" date="2019-04" db="EMBL/GenBank/DDBJ databases">
        <title>Niastella caeni sp. nov., isolated from activated sludge.</title>
        <authorList>
            <person name="Sheng M."/>
        </authorList>
    </citation>
    <scope>NUCLEOTIDE SEQUENCE [LARGE SCALE GENOMIC DNA]</scope>
    <source>
        <strain evidence="3 4">HX-2-15</strain>
    </source>
</reference>
<feature type="transmembrane region" description="Helical" evidence="1">
    <location>
        <begin position="169"/>
        <end position="191"/>
    </location>
</feature>
<feature type="transmembrane region" description="Helical" evidence="1">
    <location>
        <begin position="477"/>
        <end position="499"/>
    </location>
</feature>
<evidence type="ECO:0000313" key="3">
    <source>
        <dbReference type="EMBL" id="THU41883.1"/>
    </source>
</evidence>
<dbReference type="InterPro" id="IPR014782">
    <property type="entry name" value="Peptidase_M1_dom"/>
</dbReference>
<dbReference type="GO" id="GO:0008270">
    <property type="term" value="F:zinc ion binding"/>
    <property type="evidence" value="ECO:0007669"/>
    <property type="project" value="InterPro"/>
</dbReference>
<sequence length="1240" mass="142177">MCTSLRSLANLHLLKSNIDSNPNTFFMLFEIFKFEINYRIRQYNTYLYFIILFLFSIVAVDFIFEGQLGPLKRNAPIIIARTMGISSALLLMIPSMIMGVAVLRDFDHQMESLQFVNPIKKSDYLLGRFLGSFVILVFIFTAIPFGMMVGDRMPWHDPDKLIPFDFWHYLQPFLFLVVPTLFFSGSLFFVTGALSRKLLIVYIQGFFFLIVYLVAINLAKGSDNPFLTGLLEPFTFQTVPIVTSSWSVIERNTAIVPITGMLLYNRLLWIALGMLTLVIGHHLFSFHVVRDKAASRKKKKAGETENKKLNPCTMENQLQQAQSAPMPLVFPQTGIQANVVQLYHLTLFSYKSIVAAISFWAIVLCGMGILFINSFNLGTSYGVNNVPATYIIAGELVELTWIFFVAIILFYSGELVWKERDTRINLLFDTLPISNLINLSGKFLGLMLTLVLLIFTMIGTGMLFQSLHGYYEYELDVYFAAFFVEVFPFLILLGIVCFVSQVLVNNKYLAHLVVLIFIGISTVGCRVLGLDHGLITFGGSLLTTYSDMNGYGHFLKPYLWFKVYWISFSLLLFMIAVLFSVRGTEAGFRRRWQQSRVQLTAPVKRISMTAIIILILSGGYIFYNTNIVNRYASRATQHKYRAKYEQLLKPLTSLPQPRIAAVNLNLDLYPGERAYSVKGQYILFNPAEKAINEIHIQKLPADQVQLEYLTVEGGAILDSTYNYYGYHILKLNQPLQPGDSLKMEFKQHFTSIGFAERPNTFVVYNGTFLDNYHFPTIGYNQDIELEDATIRAEFGLKPQLKRAKINDSAALLEGKSNGDGEEIDFEIIVSTDYNQSVVAPGNLKKTWAEQGRRYFHFASDKPISNFYAILSARYEVLRKFWYPDKENIAMEIYYHSGHIFNLDRMMNGMKQSLGYYSKHFSPYQYQQMRIAETPAYSGRGQSFPGLISISENVGFIMDIDDTTDMDMPFFIVAHEMAHQWWGDQVNPANVQGKTMVSESLAQYSALMVFKKEFSEQKVKKLLRWNMRQYLKYRSGKAMHETPLSLVGSKQEYIHYNKGMINLNALQHYISEDSVNKALQRFIRDWNSYTGLKKQRTDRYPTTNDLLGYFRDVTADSMQHIIQDLFASVILYDNKLRHAEYEKVSEKQYSVTVTLDMKKMRIDSLGNENSAAIKDWIELGIYSEDVHGKENLVLLKKIMINSTQTTLKLFVPQKPAKVVLDPNLLLIDKNMADNEKSFNNL</sequence>
<feature type="transmembrane region" description="Helical" evidence="1">
    <location>
        <begin position="124"/>
        <end position="149"/>
    </location>
</feature>
<feature type="transmembrane region" description="Helical" evidence="1">
    <location>
        <begin position="602"/>
        <end position="623"/>
    </location>
</feature>
<dbReference type="SUPFAM" id="SSF55486">
    <property type="entry name" value="Metalloproteases ('zincins'), catalytic domain"/>
    <property type="match status" value="1"/>
</dbReference>
<dbReference type="Proteomes" id="UP000306918">
    <property type="component" value="Unassembled WGS sequence"/>
</dbReference>
<dbReference type="InterPro" id="IPR027268">
    <property type="entry name" value="Peptidase_M4/M1_CTD_sf"/>
</dbReference>
<feature type="transmembrane region" description="Helical" evidence="1">
    <location>
        <begin position="353"/>
        <end position="375"/>
    </location>
</feature>
<feature type="transmembrane region" description="Helical" evidence="1">
    <location>
        <begin position="198"/>
        <end position="219"/>
    </location>
</feature>
<dbReference type="AlphaFoldDB" id="A0A4S8I174"/>
<organism evidence="3 4">
    <name type="scientific">Niastella caeni</name>
    <dbReference type="NCBI Taxonomy" id="2569763"/>
    <lineage>
        <taxon>Bacteria</taxon>
        <taxon>Pseudomonadati</taxon>
        <taxon>Bacteroidota</taxon>
        <taxon>Chitinophagia</taxon>
        <taxon>Chitinophagales</taxon>
        <taxon>Chitinophagaceae</taxon>
        <taxon>Niastella</taxon>
    </lineage>
</organism>
<dbReference type="Gene3D" id="1.10.390.10">
    <property type="entry name" value="Neutral Protease Domain 2"/>
    <property type="match status" value="1"/>
</dbReference>
<dbReference type="EMBL" id="STFF01000001">
    <property type="protein sequence ID" value="THU41883.1"/>
    <property type="molecule type" value="Genomic_DNA"/>
</dbReference>
<proteinExistence type="predicted"/>